<feature type="transmembrane region" description="Helical" evidence="2">
    <location>
        <begin position="22"/>
        <end position="42"/>
    </location>
</feature>
<feature type="region of interest" description="Disordered" evidence="1">
    <location>
        <begin position="107"/>
        <end position="154"/>
    </location>
</feature>
<proteinExistence type="predicted"/>
<dbReference type="AlphaFoldDB" id="A0A1F7GAL9"/>
<keyword evidence="2" id="KW-0812">Transmembrane</keyword>
<gene>
    <name evidence="3" type="ORF">A2690_00645</name>
</gene>
<evidence type="ECO:0000313" key="3">
    <source>
        <dbReference type="EMBL" id="OGK15947.1"/>
    </source>
</evidence>
<dbReference type="EMBL" id="MFZF01000022">
    <property type="protein sequence ID" value="OGK15947.1"/>
    <property type="molecule type" value="Genomic_DNA"/>
</dbReference>
<keyword evidence="2" id="KW-1133">Transmembrane helix</keyword>
<sequence>MDNSLNGSGVETGTMPKISTNVVLYVAAGVFLLVALLAGLYLTSQTQNVGKKAQTPDSCQGDDKIIAGECPSGYVPIGTVGGRTQDGSGAGGDTQVISGKTQLCCQRQEQPTSIPPTSALPTDVPPTQSEPTKSEVPTEVPPTSVPPTETPSCKQAPQFSVDIIINNCPGCLGGSQQ</sequence>
<organism evidence="3 4">
    <name type="scientific">Candidatus Roizmanbacteria bacterium RIFCSPHIGHO2_01_FULL_39_12b</name>
    <dbReference type="NCBI Taxonomy" id="1802030"/>
    <lineage>
        <taxon>Bacteria</taxon>
        <taxon>Candidatus Roizmaniibacteriota</taxon>
    </lineage>
</organism>
<comment type="caution">
    <text evidence="3">The sequence shown here is derived from an EMBL/GenBank/DDBJ whole genome shotgun (WGS) entry which is preliminary data.</text>
</comment>
<keyword evidence="2" id="KW-0472">Membrane</keyword>
<evidence type="ECO:0000256" key="1">
    <source>
        <dbReference type="SAM" id="MobiDB-lite"/>
    </source>
</evidence>
<evidence type="ECO:0000256" key="2">
    <source>
        <dbReference type="SAM" id="Phobius"/>
    </source>
</evidence>
<feature type="compositionally biased region" description="Polar residues" evidence="1">
    <location>
        <begin position="107"/>
        <end position="131"/>
    </location>
</feature>
<dbReference type="Proteomes" id="UP000178372">
    <property type="component" value="Unassembled WGS sequence"/>
</dbReference>
<evidence type="ECO:0000313" key="4">
    <source>
        <dbReference type="Proteomes" id="UP000178372"/>
    </source>
</evidence>
<protein>
    <submittedName>
        <fullName evidence="3">Uncharacterized protein</fullName>
    </submittedName>
</protein>
<feature type="compositionally biased region" description="Pro residues" evidence="1">
    <location>
        <begin position="139"/>
        <end position="149"/>
    </location>
</feature>
<accession>A0A1F7GAL9</accession>
<name>A0A1F7GAL9_9BACT</name>
<reference evidence="3 4" key="1">
    <citation type="journal article" date="2016" name="Nat. Commun.">
        <title>Thousands of microbial genomes shed light on interconnected biogeochemical processes in an aquifer system.</title>
        <authorList>
            <person name="Anantharaman K."/>
            <person name="Brown C.T."/>
            <person name="Hug L.A."/>
            <person name="Sharon I."/>
            <person name="Castelle C.J."/>
            <person name="Probst A.J."/>
            <person name="Thomas B.C."/>
            <person name="Singh A."/>
            <person name="Wilkins M.J."/>
            <person name="Karaoz U."/>
            <person name="Brodie E.L."/>
            <person name="Williams K.H."/>
            <person name="Hubbard S.S."/>
            <person name="Banfield J.F."/>
        </authorList>
    </citation>
    <scope>NUCLEOTIDE SEQUENCE [LARGE SCALE GENOMIC DNA]</scope>
</reference>